<keyword evidence="3" id="KW-1185">Reference proteome</keyword>
<dbReference type="KEGG" id="caul:KCG34_01495"/>
<evidence type="ECO:0000259" key="1">
    <source>
        <dbReference type="Pfam" id="PF13400"/>
    </source>
</evidence>
<dbReference type="InterPro" id="IPR028087">
    <property type="entry name" value="Tad_N"/>
</dbReference>
<proteinExistence type="predicted"/>
<sequence>MIALLRNRRGSVSPLLALMLIPLIGAMSIGAEASSWFLIKRAAQTAADAAVLAAASNGCDPSAACYTDYKTPSFSDEAKAVAARYNFPNGSYNTTVTAADNQTCPSPSTATNCYQVTITKLVPISLVNIVGYKGNGGSISGAPAEKIVVTAMASYATPLDPCMLATANTQPAHGNNSSFQLNGSANFDAGGCVLYSNGSATCNGHNGGFGDTITVSTTDKNCGTKQITGAGTFTDPFTSQLKNNPLKNCTAISSPSADGTTLNWSTAQCVTITGNFTIPAGSAGTKATTNTPGTVLVINNGNLVLNGNFTVANSGLTIVFTGTAGGAPGFITGNGTIDYGAPSSGAWSGFAIYQDPAMTSPTNQVYSGNSPTFDITGLVYAPYTNLTFQGAINHETKSSVIAGGGYACLSVVASNFTTSGTGSIFANPTSQCDRAGVSGLIPSPDSVLVRQALVQ</sequence>
<dbReference type="EMBL" id="CP073078">
    <property type="protein sequence ID" value="QUD88594.1"/>
    <property type="molecule type" value="Genomic_DNA"/>
</dbReference>
<accession>A0A975G0L9</accession>
<dbReference type="Proteomes" id="UP000676409">
    <property type="component" value="Chromosome"/>
</dbReference>
<gene>
    <name evidence="2" type="ORF">KCG34_01495</name>
</gene>
<dbReference type="RefSeq" id="WP_211938644.1">
    <property type="nucleotide sequence ID" value="NZ_CP073078.1"/>
</dbReference>
<dbReference type="AlphaFoldDB" id="A0A975G0L9"/>
<reference evidence="2" key="1">
    <citation type="submission" date="2021-04" db="EMBL/GenBank/DDBJ databases">
        <title>The complete genome sequence of Caulobacter sp. S6.</title>
        <authorList>
            <person name="Tang Y."/>
            <person name="Ouyang W."/>
            <person name="Liu Q."/>
            <person name="Huang B."/>
            <person name="Guo Z."/>
            <person name="Lei P."/>
        </authorList>
    </citation>
    <scope>NUCLEOTIDE SEQUENCE</scope>
    <source>
        <strain evidence="2">S6</strain>
    </source>
</reference>
<name>A0A975G0L9_9CAUL</name>
<feature type="domain" description="Putative Flp pilus-assembly TadG-like N-terminal" evidence="1">
    <location>
        <begin position="10"/>
        <end position="56"/>
    </location>
</feature>
<dbReference type="Pfam" id="PF13400">
    <property type="entry name" value="Tad"/>
    <property type="match status" value="1"/>
</dbReference>
<organism evidence="2 3">
    <name type="scientific">Phenylobacterium montanum</name>
    <dbReference type="NCBI Taxonomy" id="2823693"/>
    <lineage>
        <taxon>Bacteria</taxon>
        <taxon>Pseudomonadati</taxon>
        <taxon>Pseudomonadota</taxon>
        <taxon>Alphaproteobacteria</taxon>
        <taxon>Caulobacterales</taxon>
        <taxon>Caulobacteraceae</taxon>
        <taxon>Phenylobacterium</taxon>
    </lineage>
</organism>
<evidence type="ECO:0000313" key="3">
    <source>
        <dbReference type="Proteomes" id="UP000676409"/>
    </source>
</evidence>
<evidence type="ECO:0000313" key="2">
    <source>
        <dbReference type="EMBL" id="QUD88594.1"/>
    </source>
</evidence>
<protein>
    <recommendedName>
        <fullName evidence="1">Putative Flp pilus-assembly TadG-like N-terminal domain-containing protein</fullName>
    </recommendedName>
</protein>